<sequence length="176" mass="19599">MATFNDLSLELCTEIVMNATLEVVVNLSQTSSAFRALIQSDKRILTSAFYTHPFDLPAGTTPNDPPSNFLSLCVEAVRASERLQKADITTVLKPQGQRSIALPDLDHDEIDSRPRKPASHPPFIFGDIVVYWSAHELGSFIIADVTNQKRRVDTLTEHIVENLNKFLSSLFDSKCP</sequence>
<evidence type="ECO:0000313" key="2">
    <source>
        <dbReference type="Proteomes" id="UP000076798"/>
    </source>
</evidence>
<evidence type="ECO:0000313" key="1">
    <source>
        <dbReference type="EMBL" id="KZT31757.1"/>
    </source>
</evidence>
<gene>
    <name evidence="1" type="ORF">SISSUDRAFT_1133511</name>
</gene>
<keyword evidence="2" id="KW-1185">Reference proteome</keyword>
<dbReference type="Proteomes" id="UP000076798">
    <property type="component" value="Unassembled WGS sequence"/>
</dbReference>
<name>A0A165X2D0_9AGAM</name>
<proteinExistence type="predicted"/>
<reference evidence="1 2" key="1">
    <citation type="journal article" date="2016" name="Mol. Biol. Evol.">
        <title>Comparative Genomics of Early-Diverging Mushroom-Forming Fungi Provides Insights into the Origins of Lignocellulose Decay Capabilities.</title>
        <authorList>
            <person name="Nagy L.G."/>
            <person name="Riley R."/>
            <person name="Tritt A."/>
            <person name="Adam C."/>
            <person name="Daum C."/>
            <person name="Floudas D."/>
            <person name="Sun H."/>
            <person name="Yadav J.S."/>
            <person name="Pangilinan J."/>
            <person name="Larsson K.H."/>
            <person name="Matsuura K."/>
            <person name="Barry K."/>
            <person name="Labutti K."/>
            <person name="Kuo R."/>
            <person name="Ohm R.A."/>
            <person name="Bhattacharya S.S."/>
            <person name="Shirouzu T."/>
            <person name="Yoshinaga Y."/>
            <person name="Martin F.M."/>
            <person name="Grigoriev I.V."/>
            <person name="Hibbett D.S."/>
        </authorList>
    </citation>
    <scope>NUCLEOTIDE SEQUENCE [LARGE SCALE GENOMIC DNA]</scope>
    <source>
        <strain evidence="1 2">HHB10207 ss-3</strain>
    </source>
</reference>
<accession>A0A165X2D0</accession>
<dbReference type="AlphaFoldDB" id="A0A165X2D0"/>
<evidence type="ECO:0008006" key="3">
    <source>
        <dbReference type="Google" id="ProtNLM"/>
    </source>
</evidence>
<protein>
    <recommendedName>
        <fullName evidence="3">F-box domain-containing protein</fullName>
    </recommendedName>
</protein>
<organism evidence="1 2">
    <name type="scientific">Sistotremastrum suecicum HHB10207 ss-3</name>
    <dbReference type="NCBI Taxonomy" id="1314776"/>
    <lineage>
        <taxon>Eukaryota</taxon>
        <taxon>Fungi</taxon>
        <taxon>Dikarya</taxon>
        <taxon>Basidiomycota</taxon>
        <taxon>Agaricomycotina</taxon>
        <taxon>Agaricomycetes</taxon>
        <taxon>Sistotremastrales</taxon>
        <taxon>Sistotremastraceae</taxon>
        <taxon>Sistotremastrum</taxon>
    </lineage>
</organism>
<dbReference type="EMBL" id="KV428467">
    <property type="protein sequence ID" value="KZT31757.1"/>
    <property type="molecule type" value="Genomic_DNA"/>
</dbReference>